<dbReference type="RefSeq" id="WP_189176058.1">
    <property type="nucleotide sequence ID" value="NZ_BMNG01000013.1"/>
</dbReference>
<gene>
    <name evidence="3" type="ORF">GCM10012286_55830</name>
</gene>
<dbReference type="Proteomes" id="UP000656881">
    <property type="component" value="Unassembled WGS sequence"/>
</dbReference>
<dbReference type="Gene3D" id="3.30.559.30">
    <property type="entry name" value="Nonribosomal peptide synthetase, condensation domain"/>
    <property type="match status" value="1"/>
</dbReference>
<evidence type="ECO:0000259" key="2">
    <source>
        <dbReference type="PROSITE" id="PS50075"/>
    </source>
</evidence>
<dbReference type="PROSITE" id="PS00455">
    <property type="entry name" value="AMP_BINDING"/>
    <property type="match status" value="1"/>
</dbReference>
<dbReference type="Gene3D" id="3.40.50.980">
    <property type="match status" value="2"/>
</dbReference>
<dbReference type="InterPro" id="IPR045851">
    <property type="entry name" value="AMP-bd_C_sf"/>
</dbReference>
<dbReference type="PROSITE" id="PS50075">
    <property type="entry name" value="CARRIER"/>
    <property type="match status" value="1"/>
</dbReference>
<feature type="region of interest" description="Disordered" evidence="1">
    <location>
        <begin position="1"/>
        <end position="35"/>
    </location>
</feature>
<dbReference type="InterPro" id="IPR020845">
    <property type="entry name" value="AMP-binding_CS"/>
</dbReference>
<dbReference type="NCBIfam" id="TIGR01733">
    <property type="entry name" value="AA-adenyl-dom"/>
    <property type="match status" value="1"/>
</dbReference>
<dbReference type="CDD" id="cd05930">
    <property type="entry name" value="A_NRPS"/>
    <property type="match status" value="1"/>
</dbReference>
<dbReference type="SUPFAM" id="SSF47336">
    <property type="entry name" value="ACP-like"/>
    <property type="match status" value="1"/>
</dbReference>
<dbReference type="InterPro" id="IPR010071">
    <property type="entry name" value="AA_adenyl_dom"/>
</dbReference>
<dbReference type="Gene3D" id="1.10.1200.10">
    <property type="entry name" value="ACP-like"/>
    <property type="match status" value="1"/>
</dbReference>
<dbReference type="SUPFAM" id="SSF56801">
    <property type="entry name" value="Acetyl-CoA synthetase-like"/>
    <property type="match status" value="1"/>
</dbReference>
<dbReference type="Gene3D" id="3.30.300.30">
    <property type="match status" value="1"/>
</dbReference>
<feature type="compositionally biased region" description="Basic and acidic residues" evidence="1">
    <location>
        <begin position="1"/>
        <end position="12"/>
    </location>
</feature>
<dbReference type="PANTHER" id="PTHR45527">
    <property type="entry name" value="NONRIBOSOMAL PEPTIDE SYNTHETASE"/>
    <property type="match status" value="1"/>
</dbReference>
<organism evidence="3 4">
    <name type="scientific">Streptomyces lasiicapitis</name>
    <dbReference type="NCBI Taxonomy" id="1923961"/>
    <lineage>
        <taxon>Bacteria</taxon>
        <taxon>Bacillati</taxon>
        <taxon>Actinomycetota</taxon>
        <taxon>Actinomycetes</taxon>
        <taxon>Kitasatosporales</taxon>
        <taxon>Streptomycetaceae</taxon>
        <taxon>Streptomyces</taxon>
    </lineage>
</organism>
<evidence type="ECO:0000313" key="4">
    <source>
        <dbReference type="Proteomes" id="UP000656881"/>
    </source>
</evidence>
<dbReference type="EMBL" id="BMNG01000013">
    <property type="protein sequence ID" value="GGO51951.1"/>
    <property type="molecule type" value="Genomic_DNA"/>
</dbReference>
<dbReference type="InterPro" id="IPR009081">
    <property type="entry name" value="PP-bd_ACP"/>
</dbReference>
<proteinExistence type="predicted"/>
<dbReference type="Gene3D" id="3.40.50.1820">
    <property type="entry name" value="alpha/beta hydrolase"/>
    <property type="match status" value="1"/>
</dbReference>
<sequence length="1117" mass="118147">MSDDHRTSREPSTRIPRWTAPVPARTGGPPGLRTARLPADFTRALERTAAGLGTTLPALLMAAHARVLSTLTNERDLLVGYVPHEQAAFDGPLRLAVPDSSWADLVAGAAGATTYRGAARPEVVLDLSGRTPPQEAALPDGTVLLVAFAPDGDRGLTLRIIHDTAALDASYAERMVGYHLAALRAIVADPAGRHDRQSLLSARETETQLYEFAGPRAQLPERTFVDLFQDRVRATPDALAAVHGTHRLTYRELDERANTVAHALLRAGVRAEDVVAVVMERSLDWIAAALGVFKAGGVYLPVSPDFPADHIASQLDRSGAAFALTDAGGGVPDRTGAAAPPAHDTATATAILPVPEILAVDSVDSADDTPTHPPNTPVRPTQAAYIYFTSGSTGTPKGALCEHAGFLNHLHMKIDDMGLAGPSGPPGPPDGTGEMVAQTASQSFDISLWQFAAPLLTGAAVRIVDTEAQLGVDGFLEEIADGGVTVAQVVPSYLEVLLTHLERRTPRPLGALRALSVTGEALSLDLVRRWFVLYPDIRLVNAYGATEVCDDTMHEVLYAAPERDFVPLGRSLRNVNTYILDANLDLVPLGSTGEIAFSGVCVGRGYVNDEERTRQAFVADPFRTGTRMYRTGDFGRWLPDGRIEYLGRHDEQVKIRGYRIELGEIENRLTAMPGVREAAVVIDGGGSGGVGFGDGPGDRAGPRDRTAAPRGLAAFVCGPGPLPADRVRDHLAARLPDYMVPAYVHQLERLPRTDNGKADKQALVRLAGTLGHGGAPHTAPATATEQRLAMLWAEVLGVPLERIGRADSFFELGGTSLASVRLLVHLDGTLSLARLTAHPVLADLAAAVDGARAPGGGLLQELSLVRNPRHTLVCFPYEGGNAVNYRALAAELEGEGIAVLGVEPPGHDLAGAAGPLADVPELARRVRDELAARAPGPVLLWGHGAGAAPALETARLLEAAGHAVARVFVGAQLLDDPATLRARADRAAAADDSTLLDGLRAGGAYVELDALKPERAEVVARACRHDLRAAHTHLLRLRADPDAHRVRAPLDVVVARDDPATGRSARSHLEWKAVSDHVTSHELPLGGHYFVSTRPADAAGAVRAALRAEPPGQGGTT</sequence>
<protein>
    <submittedName>
        <fullName evidence="3">Amino acid adenylation protein</fullName>
    </submittedName>
</protein>
<name>A0ABQ2MHX6_9ACTN</name>
<evidence type="ECO:0000256" key="1">
    <source>
        <dbReference type="SAM" id="MobiDB-lite"/>
    </source>
</evidence>
<dbReference type="Pfam" id="PF00975">
    <property type="entry name" value="Thioesterase"/>
    <property type="match status" value="1"/>
</dbReference>
<dbReference type="InterPro" id="IPR029058">
    <property type="entry name" value="AB_hydrolase_fold"/>
</dbReference>
<dbReference type="Gene3D" id="2.30.38.10">
    <property type="entry name" value="Luciferase, Domain 3"/>
    <property type="match status" value="1"/>
</dbReference>
<dbReference type="InterPro" id="IPR036736">
    <property type="entry name" value="ACP-like_sf"/>
</dbReference>
<dbReference type="InterPro" id="IPR000873">
    <property type="entry name" value="AMP-dep_synth/lig_dom"/>
</dbReference>
<evidence type="ECO:0000313" key="3">
    <source>
        <dbReference type="EMBL" id="GGO51951.1"/>
    </source>
</evidence>
<keyword evidence="4" id="KW-1185">Reference proteome</keyword>
<reference evidence="4" key="1">
    <citation type="journal article" date="2019" name="Int. J. Syst. Evol. Microbiol.">
        <title>The Global Catalogue of Microorganisms (GCM) 10K type strain sequencing project: providing services to taxonomists for standard genome sequencing and annotation.</title>
        <authorList>
            <consortium name="The Broad Institute Genomics Platform"/>
            <consortium name="The Broad Institute Genome Sequencing Center for Infectious Disease"/>
            <person name="Wu L."/>
            <person name="Ma J."/>
        </authorList>
    </citation>
    <scope>NUCLEOTIDE SEQUENCE [LARGE SCALE GENOMIC DNA]</scope>
    <source>
        <strain evidence="4">CGMCC 4.7349</strain>
    </source>
</reference>
<comment type="caution">
    <text evidence="3">The sequence shown here is derived from an EMBL/GenBank/DDBJ whole genome shotgun (WGS) entry which is preliminary data.</text>
</comment>
<accession>A0ABQ2MHX6</accession>
<dbReference type="Pfam" id="PF00550">
    <property type="entry name" value="PP-binding"/>
    <property type="match status" value="1"/>
</dbReference>
<dbReference type="PANTHER" id="PTHR45527:SF1">
    <property type="entry name" value="FATTY ACID SYNTHASE"/>
    <property type="match status" value="1"/>
</dbReference>
<dbReference type="SUPFAM" id="SSF53474">
    <property type="entry name" value="alpha/beta-Hydrolases"/>
    <property type="match status" value="1"/>
</dbReference>
<feature type="domain" description="Carrier" evidence="2">
    <location>
        <begin position="779"/>
        <end position="852"/>
    </location>
</feature>
<dbReference type="InterPro" id="IPR001031">
    <property type="entry name" value="Thioesterase"/>
</dbReference>
<dbReference type="Pfam" id="PF00501">
    <property type="entry name" value="AMP-binding"/>
    <property type="match status" value="1"/>
</dbReference>
<dbReference type="SUPFAM" id="SSF52777">
    <property type="entry name" value="CoA-dependent acyltransferases"/>
    <property type="match status" value="1"/>
</dbReference>